<dbReference type="PANTHER" id="PTHR13304">
    <property type="entry name" value="GLYCOSYLPHOSPHATIDYLINOSITOL ANCHOR ATTACHMENT 1 PROTEIN"/>
    <property type="match status" value="1"/>
</dbReference>
<dbReference type="InParanoid" id="I1CVR3"/>
<dbReference type="OMA" id="MAIALWM"/>
<dbReference type="GO" id="GO:0016255">
    <property type="term" value="P:attachment of GPI anchor to protein"/>
    <property type="evidence" value="ECO:0007669"/>
    <property type="project" value="TreeGrafter"/>
</dbReference>
<dbReference type="VEuPathDB" id="FungiDB:RO3G_17141"/>
<keyword evidence="3" id="KW-1185">Reference proteome</keyword>
<feature type="transmembrane region" description="Helical" evidence="1">
    <location>
        <begin position="369"/>
        <end position="390"/>
    </location>
</feature>
<dbReference type="FunCoup" id="I1CVR3">
    <property type="interactions" value="272"/>
</dbReference>
<evidence type="ECO:0008006" key="4">
    <source>
        <dbReference type="Google" id="ProtNLM"/>
    </source>
</evidence>
<dbReference type="Proteomes" id="UP000009138">
    <property type="component" value="Unassembled WGS sequence"/>
</dbReference>
<sequence length="600" mass="66938">MLLAKLKERWMSKNTDSLVDLEKRARLFRLLQRFAPVLSFVLFFIGIIWILILPYDGYSKGTYISENALLPGQANVEYGYNDIKTAEDYIHKLSRVQDKDSETRAQFIQKEFRLSGFVSAVQHFTFDNNGYNTKGANAFAIHKAPRSDGKEALILSAPWVSRTGEYNTNGIALLLSLAKLFKRNVYWAKDIILLVTDQGKAGTQAWLDAYHGMEDGDEFSAIVMPRSGTIQGAVNLDFPGTQDYETLGIFFGILKNLLEGVNGQLPNLDLINTIVAVVERSNLPIAITLHDTTKHPFSDIKDNEYLRSLFNMLNSMRFLVLGHPSSDAGLYLRYRIDAVTIHGILGTTNLNNLFGFSRIGRLPKCIADVILNLYIYSLVLYYLGTTPIITNLSEKEKTVLATLPAKKHHHLFALTILIITHAAGVIIFNIIQPSFAREYLARFPGETAIGIQFGASLGIFCATILLLIIWISKSKSPEHDGTILKSFCLAESALVIASVSLLNFTLGIATALLILIPYSLTRPSTRLFWKCVQTLILVTLSPSGLATLFGALTETSLVHILSTLLFDYQTFGSWFLTYTCIVYWPINMAMIALVFTQTLS</sequence>
<dbReference type="STRING" id="246409.I1CVR3"/>
<keyword evidence="1" id="KW-1133">Transmembrane helix</keyword>
<dbReference type="Gene3D" id="3.40.630.10">
    <property type="entry name" value="Zn peptidases"/>
    <property type="match status" value="1"/>
</dbReference>
<feature type="transmembrane region" description="Helical" evidence="1">
    <location>
        <begin position="571"/>
        <end position="595"/>
    </location>
</feature>
<name>I1CVR3_RHIO9</name>
<dbReference type="EMBL" id="GG669512">
    <property type="protein sequence ID" value="EIE92543.1"/>
    <property type="molecule type" value="Genomic_DNA"/>
</dbReference>
<feature type="transmembrane region" description="Helical" evidence="1">
    <location>
        <begin position="527"/>
        <end position="551"/>
    </location>
</feature>
<dbReference type="GeneID" id="93624106"/>
<reference evidence="2 3" key="1">
    <citation type="journal article" date="2009" name="PLoS Genet.">
        <title>Genomic analysis of the basal lineage fungus Rhizopus oryzae reveals a whole-genome duplication.</title>
        <authorList>
            <person name="Ma L.-J."/>
            <person name="Ibrahim A.S."/>
            <person name="Skory C."/>
            <person name="Grabherr M.G."/>
            <person name="Burger G."/>
            <person name="Butler M."/>
            <person name="Elias M."/>
            <person name="Idnurm A."/>
            <person name="Lang B.F."/>
            <person name="Sone T."/>
            <person name="Abe A."/>
            <person name="Calvo S.E."/>
            <person name="Corrochano L.M."/>
            <person name="Engels R."/>
            <person name="Fu J."/>
            <person name="Hansberg W."/>
            <person name="Kim J.-M."/>
            <person name="Kodira C.D."/>
            <person name="Koehrsen M.J."/>
            <person name="Liu B."/>
            <person name="Miranda-Saavedra D."/>
            <person name="O'Leary S."/>
            <person name="Ortiz-Castellanos L."/>
            <person name="Poulter R."/>
            <person name="Rodriguez-Romero J."/>
            <person name="Ruiz-Herrera J."/>
            <person name="Shen Y.-Q."/>
            <person name="Zeng Q."/>
            <person name="Galagan J."/>
            <person name="Birren B.W."/>
            <person name="Cuomo C.A."/>
            <person name="Wickes B.L."/>
        </authorList>
    </citation>
    <scope>NUCLEOTIDE SEQUENCE [LARGE SCALE GENOMIC DNA]</scope>
    <source>
        <strain evidence="3">RA 99-880 / ATCC MYA-4621 / FGSC 9543 / NRRL 43880</strain>
    </source>
</reference>
<dbReference type="GO" id="GO:0042765">
    <property type="term" value="C:GPI-anchor transamidase complex"/>
    <property type="evidence" value="ECO:0007669"/>
    <property type="project" value="InterPro"/>
</dbReference>
<feature type="transmembrane region" description="Helical" evidence="1">
    <location>
        <begin position="492"/>
        <end position="515"/>
    </location>
</feature>
<feature type="transmembrane region" description="Helical" evidence="1">
    <location>
        <begin position="451"/>
        <end position="472"/>
    </location>
</feature>
<dbReference type="AlphaFoldDB" id="I1CVR3"/>
<feature type="transmembrane region" description="Helical" evidence="1">
    <location>
        <begin position="410"/>
        <end position="431"/>
    </location>
</feature>
<dbReference type="Pfam" id="PF04114">
    <property type="entry name" value="Gaa1"/>
    <property type="match status" value="2"/>
</dbReference>
<organism evidence="2 3">
    <name type="scientific">Rhizopus delemar (strain RA 99-880 / ATCC MYA-4621 / FGSC 9543 / NRRL 43880)</name>
    <name type="common">Mucormycosis agent</name>
    <name type="synonym">Rhizopus arrhizus var. delemar</name>
    <dbReference type="NCBI Taxonomy" id="246409"/>
    <lineage>
        <taxon>Eukaryota</taxon>
        <taxon>Fungi</taxon>
        <taxon>Fungi incertae sedis</taxon>
        <taxon>Mucoromycota</taxon>
        <taxon>Mucoromycotina</taxon>
        <taxon>Mucoromycetes</taxon>
        <taxon>Mucorales</taxon>
        <taxon>Mucorineae</taxon>
        <taxon>Rhizopodaceae</taxon>
        <taxon>Rhizopus</taxon>
    </lineage>
</organism>
<evidence type="ECO:0000313" key="2">
    <source>
        <dbReference type="EMBL" id="EIE92543.1"/>
    </source>
</evidence>
<gene>
    <name evidence="2" type="ORF">RO3G_17141</name>
</gene>
<accession>I1CVR3</accession>
<protein>
    <recommendedName>
        <fullName evidence="4">Gaa1-like protein</fullName>
    </recommendedName>
</protein>
<keyword evidence="1" id="KW-0472">Membrane</keyword>
<evidence type="ECO:0000313" key="3">
    <source>
        <dbReference type="Proteomes" id="UP000009138"/>
    </source>
</evidence>
<evidence type="ECO:0000256" key="1">
    <source>
        <dbReference type="SAM" id="Phobius"/>
    </source>
</evidence>
<dbReference type="OrthoDB" id="445301at2759"/>
<dbReference type="PANTHER" id="PTHR13304:SF0">
    <property type="entry name" value="GLYCOSYLPHOSPHATIDYLINOSITOL ANCHOR ATTACHMENT 1 PROTEIN"/>
    <property type="match status" value="1"/>
</dbReference>
<proteinExistence type="predicted"/>
<keyword evidence="1" id="KW-0812">Transmembrane</keyword>
<dbReference type="RefSeq" id="XP_067527939.1">
    <property type="nucleotide sequence ID" value="XM_067671725.1"/>
</dbReference>
<dbReference type="eggNOG" id="KOG3566">
    <property type="taxonomic scope" value="Eukaryota"/>
</dbReference>
<feature type="transmembrane region" description="Helical" evidence="1">
    <location>
        <begin position="34"/>
        <end position="55"/>
    </location>
</feature>
<dbReference type="InterPro" id="IPR007246">
    <property type="entry name" value="Gaa1"/>
</dbReference>